<dbReference type="PANTHER" id="PTHR47052:SF12">
    <property type="entry name" value="C2 DOMAIN-CONTAINING PROTEIN"/>
    <property type="match status" value="1"/>
</dbReference>
<sequence length="75" mass="8547">MEGLRELNIDVWNSNTLSRDDFIGSGRVQLAKVLSCGYDDSSWPLQTKTGRYAGEVQLIMHYANVNVRTIHVSRY</sequence>
<dbReference type="SUPFAM" id="SSF49562">
    <property type="entry name" value="C2 domain (Calcium/lipid-binding domain, CaLB)"/>
    <property type="match status" value="1"/>
</dbReference>
<dbReference type="EMBL" id="PKPP01001927">
    <property type="protein sequence ID" value="PWA78902.1"/>
    <property type="molecule type" value="Genomic_DNA"/>
</dbReference>
<comment type="caution">
    <text evidence="1">The sequence shown here is derived from an EMBL/GenBank/DDBJ whole genome shotgun (WGS) entry which is preliminary data.</text>
</comment>
<name>A0A2U1NZG1_ARTAN</name>
<proteinExistence type="predicted"/>
<dbReference type="AlphaFoldDB" id="A0A2U1NZG1"/>
<dbReference type="InterPro" id="IPR052981">
    <property type="entry name" value="Ingression_C2_domain"/>
</dbReference>
<gene>
    <name evidence="1" type="ORF">CTI12_AA177160</name>
</gene>
<dbReference type="CDD" id="cd00030">
    <property type="entry name" value="C2"/>
    <property type="match status" value="1"/>
</dbReference>
<dbReference type="OrthoDB" id="270970at2759"/>
<dbReference type="Gene3D" id="2.60.40.150">
    <property type="entry name" value="C2 domain"/>
    <property type="match status" value="1"/>
</dbReference>
<evidence type="ECO:0000313" key="2">
    <source>
        <dbReference type="Proteomes" id="UP000245207"/>
    </source>
</evidence>
<dbReference type="InterPro" id="IPR035892">
    <property type="entry name" value="C2_domain_sf"/>
</dbReference>
<dbReference type="STRING" id="35608.A0A2U1NZG1"/>
<dbReference type="PANTHER" id="PTHR47052">
    <property type="entry name" value="CONSERVED SERINE PROLINE-RICH PROTEIN (AFU_ORTHOLOGUE AFUA_2G01790)"/>
    <property type="match status" value="1"/>
</dbReference>
<dbReference type="Proteomes" id="UP000245207">
    <property type="component" value="Unassembled WGS sequence"/>
</dbReference>
<keyword evidence="2" id="KW-1185">Reference proteome</keyword>
<organism evidence="1 2">
    <name type="scientific">Artemisia annua</name>
    <name type="common">Sweet wormwood</name>
    <dbReference type="NCBI Taxonomy" id="35608"/>
    <lineage>
        <taxon>Eukaryota</taxon>
        <taxon>Viridiplantae</taxon>
        <taxon>Streptophyta</taxon>
        <taxon>Embryophyta</taxon>
        <taxon>Tracheophyta</taxon>
        <taxon>Spermatophyta</taxon>
        <taxon>Magnoliopsida</taxon>
        <taxon>eudicotyledons</taxon>
        <taxon>Gunneridae</taxon>
        <taxon>Pentapetalae</taxon>
        <taxon>asterids</taxon>
        <taxon>campanulids</taxon>
        <taxon>Asterales</taxon>
        <taxon>Asteraceae</taxon>
        <taxon>Asteroideae</taxon>
        <taxon>Anthemideae</taxon>
        <taxon>Artemisiinae</taxon>
        <taxon>Artemisia</taxon>
    </lineage>
</organism>
<reference evidence="1 2" key="1">
    <citation type="journal article" date="2018" name="Mol. Plant">
        <title>The genome of Artemisia annua provides insight into the evolution of Asteraceae family and artemisinin biosynthesis.</title>
        <authorList>
            <person name="Shen Q."/>
            <person name="Zhang L."/>
            <person name="Liao Z."/>
            <person name="Wang S."/>
            <person name="Yan T."/>
            <person name="Shi P."/>
            <person name="Liu M."/>
            <person name="Fu X."/>
            <person name="Pan Q."/>
            <person name="Wang Y."/>
            <person name="Lv Z."/>
            <person name="Lu X."/>
            <person name="Zhang F."/>
            <person name="Jiang W."/>
            <person name="Ma Y."/>
            <person name="Chen M."/>
            <person name="Hao X."/>
            <person name="Li L."/>
            <person name="Tang Y."/>
            <person name="Lv G."/>
            <person name="Zhou Y."/>
            <person name="Sun X."/>
            <person name="Brodelius P.E."/>
            <person name="Rose J.K.C."/>
            <person name="Tang K."/>
        </authorList>
    </citation>
    <scope>NUCLEOTIDE SEQUENCE [LARGE SCALE GENOMIC DNA]</scope>
    <source>
        <strain evidence="2">cv. Huhao1</strain>
        <tissue evidence="1">Leaf</tissue>
    </source>
</reference>
<evidence type="ECO:0000313" key="1">
    <source>
        <dbReference type="EMBL" id="PWA78902.1"/>
    </source>
</evidence>
<protein>
    <submittedName>
        <fullName evidence="1">Uncharacterized protein</fullName>
    </submittedName>
</protein>
<accession>A0A2U1NZG1</accession>